<proteinExistence type="predicted"/>
<organism evidence="1 2">
    <name type="scientific">Chloroflexus aurantiacus (strain ATCC 29366 / DSM 635 / J-10-fl)</name>
    <dbReference type="NCBI Taxonomy" id="324602"/>
    <lineage>
        <taxon>Bacteria</taxon>
        <taxon>Bacillati</taxon>
        <taxon>Chloroflexota</taxon>
        <taxon>Chloroflexia</taxon>
        <taxon>Chloroflexales</taxon>
        <taxon>Chloroflexineae</taxon>
        <taxon>Chloroflexaceae</taxon>
        <taxon>Chloroflexus</taxon>
    </lineage>
</organism>
<protein>
    <submittedName>
        <fullName evidence="1">Uncharacterized protein</fullName>
    </submittedName>
</protein>
<keyword evidence="2" id="KW-1185">Reference proteome</keyword>
<dbReference type="EnsemblBacteria" id="ABY35402">
    <property type="protein sequence ID" value="ABY35402"/>
    <property type="gene ID" value="Caur_2193"/>
</dbReference>
<dbReference type="AlphaFoldDB" id="A9WFQ2"/>
<name>A9WFQ2_CHLAA</name>
<sequence length="985" mass="108081">MKPILPCAFRAVEQFPELYAAVAPALRAQQARVQSCLRSAIDRSVLREAVLATLREQRGIIALDAPIGSGATTLLCQLAVLAEWPLWLADDDDGNGALAFYAQIVATRRPNLPLLDPAALTDPAACERLLHEVADPDHPLVLLVSAPDRDRQPLRPLPLPLPFDLPPGVTLIVHGQLPIEPDARLSLPTADRALLQTQMELLDRRHCPPKWREALLNAAQGNLLYLSWAERWLHLGLLDISKLPSDLDRLLYHWWQTLTPSEQRLAMFLAAAGEPLPVTALAAVSAEHPQLILDRWEEQGLVHIHLWRVSDDDSLLLVRYAHRALRLFLAHHFPDKIDIAHSELAQWCAGQLRRNPLDPANRYLGRQLARHTVLCAPERRSADLPTAQPLAWLRERELREGLTGALRDAGWMLQDTTVTTPLTLTRMAAVTGTLASRARQLSGELVTAAFLTAVNASGREGSLRRVTAIVEQLPDGVPKAAVLRQLGEACYSVNMRSAAMRLLSRALDLEAQPVSRAWRDARDQMIEALATACIEAHDPDQALACAERIDLLERRAHVETLVVRYLLNNGQYDRAWRLARSILHENRAAWAQAEVAVALARIADPRGQMLLEEIRIETARAWAEIELACDLALRDEDAALQRIMALPGQHQRDRGLARLARVFALAEKDGDALAAAERISSRELRVTTLLELRILLQGLVANLATERATREIDALQGDDRPILLAALAAAHAAIGRRERALAIAHQLSGEELERALSRVAVACAQAGDYAGAQAVLAEMTDDDERDWARDEIARQLAAAGNWDAAVAQASAIVAPEQRARTCADLAIARMRAGDVINAISLIRSLDVVGERARALIVSAPYLVAADATLADQLADELLTGEARSRYRAALVVALAGKGQIALASRVARRIRRRNERVRAELAIVAALDPADPLMLQRLAAMLRQAAIGREEMFRALEQTVPILCRIGGTSLLAEIAAAIVADDRA</sequence>
<dbReference type="STRING" id="324602.Caur_2193"/>
<dbReference type="Proteomes" id="UP000002008">
    <property type="component" value="Chromosome"/>
</dbReference>
<accession>A9WFQ2</accession>
<dbReference type="EMBL" id="CP000909">
    <property type="protein sequence ID" value="ABY35402.1"/>
    <property type="molecule type" value="Genomic_DNA"/>
</dbReference>
<dbReference type="Gene3D" id="1.25.40.10">
    <property type="entry name" value="Tetratricopeptide repeat domain"/>
    <property type="match status" value="1"/>
</dbReference>
<dbReference type="PATRIC" id="fig|324602.8.peg.2481"/>
<evidence type="ECO:0000313" key="1">
    <source>
        <dbReference type="EMBL" id="ABY35402.1"/>
    </source>
</evidence>
<gene>
    <name evidence="1" type="ordered locus">Caur_2193</name>
</gene>
<dbReference type="InterPro" id="IPR011990">
    <property type="entry name" value="TPR-like_helical_dom_sf"/>
</dbReference>
<dbReference type="KEGG" id="cau:Caur_2193"/>
<dbReference type="eggNOG" id="COG0457">
    <property type="taxonomic scope" value="Bacteria"/>
</dbReference>
<dbReference type="InParanoid" id="A9WFQ2"/>
<evidence type="ECO:0000313" key="2">
    <source>
        <dbReference type="Proteomes" id="UP000002008"/>
    </source>
</evidence>
<reference evidence="2" key="1">
    <citation type="journal article" date="2011" name="BMC Genomics">
        <title>Complete genome sequence of the filamentous anoxygenic phototrophic bacterium Chloroflexus aurantiacus.</title>
        <authorList>
            <person name="Tang K.H."/>
            <person name="Barry K."/>
            <person name="Chertkov O."/>
            <person name="Dalin E."/>
            <person name="Han C.S."/>
            <person name="Hauser L.J."/>
            <person name="Honchak B.M."/>
            <person name="Karbach L.E."/>
            <person name="Land M.L."/>
            <person name="Lapidus A."/>
            <person name="Larimer F.W."/>
            <person name="Mikhailova N."/>
            <person name="Pitluck S."/>
            <person name="Pierson B.K."/>
            <person name="Blankenship R.E."/>
        </authorList>
    </citation>
    <scope>NUCLEOTIDE SEQUENCE [LARGE SCALE GENOMIC DNA]</scope>
    <source>
        <strain evidence="2">ATCC 29366 / DSM 635 / J-10-fl</strain>
    </source>
</reference>
<dbReference type="HOGENOM" id="CLU_302035_0_0_0"/>
<dbReference type="RefSeq" id="WP_012258056.1">
    <property type="nucleotide sequence ID" value="NC_010175.1"/>
</dbReference>